<dbReference type="Gene3D" id="1.10.3120.10">
    <property type="entry name" value="Trigger factor, C-terminal domain"/>
    <property type="match status" value="1"/>
</dbReference>
<dbReference type="InterPro" id="IPR008881">
    <property type="entry name" value="Trigger_fac_ribosome-bd_bac"/>
</dbReference>
<evidence type="ECO:0000256" key="2">
    <source>
        <dbReference type="ARBA" id="ARBA00004496"/>
    </source>
</evidence>
<evidence type="ECO:0000313" key="12">
    <source>
        <dbReference type="EMBL" id="SDW42903.1"/>
    </source>
</evidence>
<keyword evidence="6" id="KW-0697">Rotamase</keyword>
<dbReference type="Gene3D" id="3.30.70.1050">
    <property type="entry name" value="Trigger factor ribosome-binding domain"/>
    <property type="match status" value="1"/>
</dbReference>
<dbReference type="RefSeq" id="WP_090119745.1">
    <property type="nucleotide sequence ID" value="NZ_FNNJ01000001.1"/>
</dbReference>
<dbReference type="GO" id="GO:0003755">
    <property type="term" value="F:peptidyl-prolyl cis-trans isomerase activity"/>
    <property type="evidence" value="ECO:0007669"/>
    <property type="project" value="UniProtKB-KW"/>
</dbReference>
<keyword evidence="13" id="KW-1185">Reference proteome</keyword>
<dbReference type="InterPro" id="IPR027304">
    <property type="entry name" value="Trigger_fact/SurA_dom_sf"/>
</dbReference>
<dbReference type="InterPro" id="IPR005215">
    <property type="entry name" value="Trig_fac"/>
</dbReference>
<evidence type="ECO:0000259" key="11">
    <source>
        <dbReference type="Pfam" id="PF05698"/>
    </source>
</evidence>
<reference evidence="12 13" key="1">
    <citation type="submission" date="2016-10" db="EMBL/GenBank/DDBJ databases">
        <authorList>
            <person name="de Groot N.N."/>
        </authorList>
    </citation>
    <scope>NUCLEOTIDE SEQUENCE [LARGE SCALE GENOMIC DNA]</scope>
    <source>
        <strain evidence="12 13">DSM 24956</strain>
    </source>
</reference>
<evidence type="ECO:0000313" key="13">
    <source>
        <dbReference type="Proteomes" id="UP000199595"/>
    </source>
</evidence>
<dbReference type="PANTHER" id="PTHR30560">
    <property type="entry name" value="TRIGGER FACTOR CHAPERONE AND PEPTIDYL-PROLYL CIS/TRANS ISOMERASE"/>
    <property type="match status" value="1"/>
</dbReference>
<keyword evidence="8" id="KW-0413">Isomerase</keyword>
<evidence type="ECO:0000256" key="3">
    <source>
        <dbReference type="ARBA" id="ARBA00005464"/>
    </source>
</evidence>
<dbReference type="InterPro" id="IPR036611">
    <property type="entry name" value="Trigger_fac_ribosome-bd_sf"/>
</dbReference>
<comment type="similarity">
    <text evidence="3">Belongs to the FKBP-type PPIase family. Tig subfamily.</text>
</comment>
<dbReference type="Pfam" id="PF05697">
    <property type="entry name" value="Trigger_N"/>
    <property type="match status" value="1"/>
</dbReference>
<dbReference type="SUPFAM" id="SSF109998">
    <property type="entry name" value="Triger factor/SurA peptide-binding domain-like"/>
    <property type="match status" value="1"/>
</dbReference>
<feature type="domain" description="Trigger factor C-terminal" evidence="11">
    <location>
        <begin position="268"/>
        <end position="417"/>
    </location>
</feature>
<keyword evidence="7" id="KW-0143">Chaperone</keyword>
<dbReference type="GO" id="GO:0044183">
    <property type="term" value="F:protein folding chaperone"/>
    <property type="evidence" value="ECO:0007669"/>
    <property type="project" value="TreeGrafter"/>
</dbReference>
<evidence type="ECO:0000256" key="1">
    <source>
        <dbReference type="ARBA" id="ARBA00000971"/>
    </source>
</evidence>
<feature type="domain" description="Trigger factor ribosome-binding bacterial" evidence="10">
    <location>
        <begin position="1"/>
        <end position="146"/>
    </location>
</feature>
<evidence type="ECO:0000256" key="4">
    <source>
        <dbReference type="ARBA" id="ARBA00013194"/>
    </source>
</evidence>
<evidence type="ECO:0000256" key="9">
    <source>
        <dbReference type="ARBA" id="ARBA00029986"/>
    </source>
</evidence>
<dbReference type="GO" id="GO:0043335">
    <property type="term" value="P:protein unfolding"/>
    <property type="evidence" value="ECO:0007669"/>
    <property type="project" value="TreeGrafter"/>
</dbReference>
<dbReference type="OrthoDB" id="9767721at2"/>
<proteinExistence type="inferred from homology"/>
<dbReference type="EMBL" id="FNNJ01000001">
    <property type="protein sequence ID" value="SDW42903.1"/>
    <property type="molecule type" value="Genomic_DNA"/>
</dbReference>
<evidence type="ECO:0000256" key="8">
    <source>
        <dbReference type="ARBA" id="ARBA00023235"/>
    </source>
</evidence>
<comment type="catalytic activity">
    <reaction evidence="1">
        <text>[protein]-peptidylproline (omega=180) = [protein]-peptidylproline (omega=0)</text>
        <dbReference type="Rhea" id="RHEA:16237"/>
        <dbReference type="Rhea" id="RHEA-COMP:10747"/>
        <dbReference type="Rhea" id="RHEA-COMP:10748"/>
        <dbReference type="ChEBI" id="CHEBI:83833"/>
        <dbReference type="ChEBI" id="CHEBI:83834"/>
        <dbReference type="EC" id="5.2.1.8"/>
    </reaction>
</comment>
<dbReference type="Pfam" id="PF05698">
    <property type="entry name" value="Trigger_C"/>
    <property type="match status" value="1"/>
</dbReference>
<dbReference type="GO" id="GO:0043022">
    <property type="term" value="F:ribosome binding"/>
    <property type="evidence" value="ECO:0007669"/>
    <property type="project" value="TreeGrafter"/>
</dbReference>
<dbReference type="AlphaFoldDB" id="A0A1H2TG01"/>
<dbReference type="GO" id="GO:0015031">
    <property type="term" value="P:protein transport"/>
    <property type="evidence" value="ECO:0007669"/>
    <property type="project" value="InterPro"/>
</dbReference>
<organism evidence="12 13">
    <name type="scientific">Lutibacter oricola</name>
    <dbReference type="NCBI Taxonomy" id="762486"/>
    <lineage>
        <taxon>Bacteria</taxon>
        <taxon>Pseudomonadati</taxon>
        <taxon>Bacteroidota</taxon>
        <taxon>Flavobacteriia</taxon>
        <taxon>Flavobacteriales</taxon>
        <taxon>Flavobacteriaceae</taxon>
        <taxon>Lutibacter</taxon>
    </lineage>
</organism>
<evidence type="ECO:0000256" key="6">
    <source>
        <dbReference type="ARBA" id="ARBA00023110"/>
    </source>
</evidence>
<gene>
    <name evidence="12" type="ORF">SAMN05444411_101698</name>
</gene>
<dbReference type="GO" id="GO:0051083">
    <property type="term" value="P:'de novo' cotranslational protein folding"/>
    <property type="evidence" value="ECO:0007669"/>
    <property type="project" value="TreeGrafter"/>
</dbReference>
<dbReference type="Proteomes" id="UP000199595">
    <property type="component" value="Unassembled WGS sequence"/>
</dbReference>
<accession>A0A1H2TG01</accession>
<sequence length="440" mass="50460">MNITKENIDALNAVVKVEISAADYQEKVEGILQDYRKKADVPGFRKGHVPAGMIKKQYGKSIMIDEVNKLLQESLNNFLTEEKLDILGNPLPKMQEDFNWDTEDFSFEFELGLAPEFDVDLKAKKKITQYNIVADDELLDKEVENLQKRFGKLVPQEVVEEGFTVAGTFTNEEKAIENKTTIELNTIKGKVNLKKFVGKKVGDVIELKSKGLFDDDHKLMAALGLTHDEIHGLEIPLTFTIEEINVTELAEINQELFDKIFGADVVKSLEELKAKIKEDAEKQFLAQADQQLLNAVTEYLVENTKFDLPADFLKKWIATAGENPLTPEQANEEYEKSEKGLRYQLIEGKVLKDNELQINFDELKDFTKGFVKAQMAQYGQLNPEEKELDDIVQRVLSNQEEAKRLQEQLVSKKLLDFYKENITFKVKEVNYENFVKEVYK</sequence>
<dbReference type="SUPFAM" id="SSF102735">
    <property type="entry name" value="Trigger factor ribosome-binding domain"/>
    <property type="match status" value="1"/>
</dbReference>
<dbReference type="STRING" id="762486.SAMN05444411_101698"/>
<dbReference type="PIRSF" id="PIRSF003095">
    <property type="entry name" value="Trigger_factor"/>
    <property type="match status" value="1"/>
</dbReference>
<dbReference type="InterPro" id="IPR037041">
    <property type="entry name" value="Trigger_fac_C_sf"/>
</dbReference>
<evidence type="ECO:0000256" key="7">
    <source>
        <dbReference type="ARBA" id="ARBA00023186"/>
    </source>
</evidence>
<dbReference type="GO" id="GO:0005737">
    <property type="term" value="C:cytoplasm"/>
    <property type="evidence" value="ECO:0007669"/>
    <property type="project" value="UniProtKB-SubCell"/>
</dbReference>
<dbReference type="NCBIfam" id="TIGR00115">
    <property type="entry name" value="tig"/>
    <property type="match status" value="1"/>
</dbReference>
<comment type="subcellular location">
    <subcellularLocation>
        <location evidence="2">Cytoplasm</location>
    </subcellularLocation>
</comment>
<dbReference type="PANTHER" id="PTHR30560:SF3">
    <property type="entry name" value="TRIGGER FACTOR-LIKE PROTEIN TIG, CHLOROPLASTIC"/>
    <property type="match status" value="1"/>
</dbReference>
<dbReference type="EC" id="5.2.1.8" evidence="4"/>
<evidence type="ECO:0000259" key="10">
    <source>
        <dbReference type="Pfam" id="PF05697"/>
    </source>
</evidence>
<evidence type="ECO:0000256" key="5">
    <source>
        <dbReference type="ARBA" id="ARBA00016902"/>
    </source>
</evidence>
<protein>
    <recommendedName>
        <fullName evidence="5">Trigger factor</fullName>
        <ecNumber evidence="4">5.2.1.8</ecNumber>
    </recommendedName>
    <alternativeName>
        <fullName evidence="9">PPIase</fullName>
    </alternativeName>
</protein>
<name>A0A1H2TG01_9FLAO</name>
<dbReference type="InterPro" id="IPR008880">
    <property type="entry name" value="Trigger_fac_C"/>
</dbReference>